<dbReference type="EMBL" id="AVOT02095643">
    <property type="protein sequence ID" value="MBW0575132.1"/>
    <property type="molecule type" value="Genomic_DNA"/>
</dbReference>
<sequence>MEHLGLAKYALGIRISQGDTSISLIQDTYISSILTKFNVDQVKPTPSSLPSNYKQFKIINKKSCCQPPFNYRRAVGLLQYLVQCTQPDLSFAVSFLSQFLQSPQEPHYSAIIHILKYLSGTRQYSLKLARNLLNHHEKEILGFSDSGWGEGSKNKSFSSFLVYFLGVLDWRARKQKVVALSSAEAKYNALIESSQDLPWTKQLILETTNLQVQCTLYSDNLSAIAIASNPVYHHGTQHINFRLHFIRYALKKQSLKLKYLPTSKMLANMLTKNLPLVKYLPQLKMILSNPELTSTVEY</sequence>
<dbReference type="AlphaFoldDB" id="A0A9Q3K8C9"/>
<comment type="caution">
    <text evidence="1">The sequence shown here is derived from an EMBL/GenBank/DDBJ whole genome shotgun (WGS) entry which is preliminary data.</text>
</comment>
<accession>A0A9Q3K8C9</accession>
<evidence type="ECO:0008006" key="3">
    <source>
        <dbReference type="Google" id="ProtNLM"/>
    </source>
</evidence>
<proteinExistence type="predicted"/>
<keyword evidence="2" id="KW-1185">Reference proteome</keyword>
<dbReference type="Proteomes" id="UP000765509">
    <property type="component" value="Unassembled WGS sequence"/>
</dbReference>
<dbReference type="PANTHER" id="PTHR11439">
    <property type="entry name" value="GAG-POL-RELATED RETROTRANSPOSON"/>
    <property type="match status" value="1"/>
</dbReference>
<evidence type="ECO:0000313" key="2">
    <source>
        <dbReference type="Proteomes" id="UP000765509"/>
    </source>
</evidence>
<reference evidence="1" key="1">
    <citation type="submission" date="2021-03" db="EMBL/GenBank/DDBJ databases">
        <title>Draft genome sequence of rust myrtle Austropuccinia psidii MF-1, a brazilian biotype.</title>
        <authorList>
            <person name="Quecine M.C."/>
            <person name="Pachon D.M.R."/>
            <person name="Bonatelli M.L."/>
            <person name="Correr F.H."/>
            <person name="Franceschini L.M."/>
            <person name="Leite T.F."/>
            <person name="Margarido G.R.A."/>
            <person name="Almeida C.A."/>
            <person name="Ferrarezi J.A."/>
            <person name="Labate C.A."/>
        </authorList>
    </citation>
    <scope>NUCLEOTIDE SEQUENCE</scope>
    <source>
        <strain evidence="1">MF-1</strain>
    </source>
</reference>
<gene>
    <name evidence="1" type="ORF">O181_114847</name>
</gene>
<dbReference type="PANTHER" id="PTHR11439:SF467">
    <property type="entry name" value="INTEGRASE CATALYTIC DOMAIN-CONTAINING PROTEIN"/>
    <property type="match status" value="1"/>
</dbReference>
<organism evidence="1 2">
    <name type="scientific">Austropuccinia psidii MF-1</name>
    <dbReference type="NCBI Taxonomy" id="1389203"/>
    <lineage>
        <taxon>Eukaryota</taxon>
        <taxon>Fungi</taxon>
        <taxon>Dikarya</taxon>
        <taxon>Basidiomycota</taxon>
        <taxon>Pucciniomycotina</taxon>
        <taxon>Pucciniomycetes</taxon>
        <taxon>Pucciniales</taxon>
        <taxon>Sphaerophragmiaceae</taxon>
        <taxon>Austropuccinia</taxon>
    </lineage>
</organism>
<dbReference type="CDD" id="cd09272">
    <property type="entry name" value="RNase_HI_RT_Ty1"/>
    <property type="match status" value="1"/>
</dbReference>
<dbReference type="OrthoDB" id="3344688at2759"/>
<evidence type="ECO:0000313" key="1">
    <source>
        <dbReference type="EMBL" id="MBW0575132.1"/>
    </source>
</evidence>
<protein>
    <recommendedName>
        <fullName evidence="3">Reverse transcriptase Ty1/copia-type domain-containing protein</fullName>
    </recommendedName>
</protein>
<name>A0A9Q3K8C9_9BASI</name>